<name>A0A1C0A4W4_9FIRM</name>
<dbReference type="InterPro" id="IPR003849">
    <property type="entry name" value="Preprotein_translocase_YajC"/>
</dbReference>
<dbReference type="AlphaFoldDB" id="A0A1C0A4W4"/>
<evidence type="ECO:0000256" key="8">
    <source>
        <dbReference type="ARBA" id="ARBA00023010"/>
    </source>
</evidence>
<evidence type="ECO:0000256" key="1">
    <source>
        <dbReference type="ARBA" id="ARBA00004162"/>
    </source>
</evidence>
<dbReference type="GO" id="GO:0005886">
    <property type="term" value="C:plasma membrane"/>
    <property type="evidence" value="ECO:0007669"/>
    <property type="project" value="UniProtKB-SubCell"/>
</dbReference>
<keyword evidence="4" id="KW-1003">Cell membrane</keyword>
<protein>
    <submittedName>
        <fullName evidence="11">Preprotein translocase subunit YajC</fullName>
    </submittedName>
</protein>
<evidence type="ECO:0000256" key="2">
    <source>
        <dbReference type="ARBA" id="ARBA00006742"/>
    </source>
</evidence>
<evidence type="ECO:0000256" key="5">
    <source>
        <dbReference type="ARBA" id="ARBA00022692"/>
    </source>
</evidence>
<feature type="transmembrane region" description="Helical" evidence="10">
    <location>
        <begin position="6"/>
        <end position="22"/>
    </location>
</feature>
<organism evidence="11 12">
    <name type="scientific">Orenia metallireducens</name>
    <dbReference type="NCBI Taxonomy" id="1413210"/>
    <lineage>
        <taxon>Bacteria</taxon>
        <taxon>Bacillati</taxon>
        <taxon>Bacillota</taxon>
        <taxon>Clostridia</taxon>
        <taxon>Halanaerobiales</taxon>
        <taxon>Halobacteroidaceae</taxon>
        <taxon>Orenia</taxon>
    </lineage>
</organism>
<evidence type="ECO:0000256" key="6">
    <source>
        <dbReference type="ARBA" id="ARBA00022927"/>
    </source>
</evidence>
<keyword evidence="5 10" id="KW-0812">Transmembrane</keyword>
<dbReference type="SMART" id="SM01323">
    <property type="entry name" value="YajC"/>
    <property type="match status" value="1"/>
</dbReference>
<evidence type="ECO:0000256" key="10">
    <source>
        <dbReference type="SAM" id="Phobius"/>
    </source>
</evidence>
<evidence type="ECO:0000256" key="9">
    <source>
        <dbReference type="ARBA" id="ARBA00023136"/>
    </source>
</evidence>
<dbReference type="RefSeq" id="WP_068719012.1">
    <property type="nucleotide sequence ID" value="NZ_LWDV01000010.1"/>
</dbReference>
<dbReference type="NCBIfam" id="TIGR00739">
    <property type="entry name" value="yajC"/>
    <property type="match status" value="1"/>
</dbReference>
<proteinExistence type="inferred from homology"/>
<dbReference type="Proteomes" id="UP000093514">
    <property type="component" value="Unassembled WGS sequence"/>
</dbReference>
<comment type="caution">
    <text evidence="11">The sequence shown here is derived from an EMBL/GenBank/DDBJ whole genome shotgun (WGS) entry which is preliminary data.</text>
</comment>
<dbReference type="PANTHER" id="PTHR33909:SF1">
    <property type="entry name" value="SEC TRANSLOCON ACCESSORY COMPLEX SUBUNIT YAJC"/>
    <property type="match status" value="1"/>
</dbReference>
<comment type="similarity">
    <text evidence="2">Belongs to the YajC family.</text>
</comment>
<keyword evidence="8" id="KW-0811">Translocation</keyword>
<comment type="subcellular location">
    <subcellularLocation>
        <location evidence="1">Cell membrane</location>
        <topology evidence="1">Single-pass membrane protein</topology>
    </subcellularLocation>
</comment>
<gene>
    <name evidence="11" type="ORF">U472_12430</name>
</gene>
<keyword evidence="9 10" id="KW-0472">Membrane</keyword>
<evidence type="ECO:0000313" key="12">
    <source>
        <dbReference type="Proteomes" id="UP000093514"/>
    </source>
</evidence>
<keyword evidence="12" id="KW-1185">Reference proteome</keyword>
<dbReference type="EMBL" id="LWDV01000010">
    <property type="protein sequence ID" value="OCL25171.1"/>
    <property type="molecule type" value="Genomic_DNA"/>
</dbReference>
<sequence>MEILGGLLPFVVMTGLFWFLFIKPQKKRQQERQQMLDNLRIGTRIVTIGGIKGKIIEIKDDELGLEIAPEVEIKVSRMAVGRIED</sequence>
<keyword evidence="3" id="KW-0813">Transport</keyword>
<dbReference type="PRINTS" id="PR01853">
    <property type="entry name" value="YAJCTRNLCASE"/>
</dbReference>
<reference evidence="12" key="1">
    <citation type="submission" date="2016-07" db="EMBL/GenBank/DDBJ databases">
        <authorList>
            <person name="Florea S."/>
            <person name="Webb J.S."/>
            <person name="Jaromczyk J."/>
            <person name="Schardl C.L."/>
        </authorList>
    </citation>
    <scope>NUCLEOTIDE SEQUENCE [LARGE SCALE GENOMIC DNA]</scope>
    <source>
        <strain evidence="12">Z6</strain>
    </source>
</reference>
<dbReference type="GO" id="GO:0015031">
    <property type="term" value="P:protein transport"/>
    <property type="evidence" value="ECO:0007669"/>
    <property type="project" value="UniProtKB-KW"/>
</dbReference>
<accession>A0A1C0A4W4</accession>
<reference evidence="11 12" key="2">
    <citation type="submission" date="2016-08" db="EMBL/GenBank/DDBJ databases">
        <title>Orenia metallireducens sp. nov. strain Z6, a Novel Metal-reducing Firmicute from the Deep Subsurface.</title>
        <authorList>
            <person name="Maxim B.I."/>
            <person name="Kenneth K."/>
            <person name="Flynn T.M."/>
            <person name="Oloughlin E.J."/>
            <person name="Locke R.A."/>
            <person name="Weber J.R."/>
            <person name="Egan S.M."/>
            <person name="Mackie R.I."/>
            <person name="Cann I.K."/>
        </authorList>
    </citation>
    <scope>NUCLEOTIDE SEQUENCE [LARGE SCALE GENOMIC DNA]</scope>
    <source>
        <strain evidence="11 12">Z6</strain>
    </source>
</reference>
<evidence type="ECO:0000256" key="4">
    <source>
        <dbReference type="ARBA" id="ARBA00022475"/>
    </source>
</evidence>
<keyword evidence="6" id="KW-0653">Protein transport</keyword>
<evidence type="ECO:0000313" key="11">
    <source>
        <dbReference type="EMBL" id="OCL25171.1"/>
    </source>
</evidence>
<dbReference type="Pfam" id="PF02699">
    <property type="entry name" value="YajC"/>
    <property type="match status" value="1"/>
</dbReference>
<evidence type="ECO:0000256" key="3">
    <source>
        <dbReference type="ARBA" id="ARBA00022448"/>
    </source>
</evidence>
<evidence type="ECO:0000256" key="7">
    <source>
        <dbReference type="ARBA" id="ARBA00022989"/>
    </source>
</evidence>
<keyword evidence="7 10" id="KW-1133">Transmembrane helix</keyword>
<dbReference type="PANTHER" id="PTHR33909">
    <property type="entry name" value="SEC TRANSLOCON ACCESSORY COMPLEX SUBUNIT YAJC"/>
    <property type="match status" value="1"/>
</dbReference>